<keyword evidence="4 6" id="KW-0378">Hydrolase</keyword>
<dbReference type="AlphaFoldDB" id="A0A368NXB8"/>
<dbReference type="Pfam" id="PF03852">
    <property type="entry name" value="Vsr"/>
    <property type="match status" value="1"/>
</dbReference>
<dbReference type="EC" id="3.1.-.-" evidence="6"/>
<evidence type="ECO:0000256" key="4">
    <source>
        <dbReference type="ARBA" id="ARBA00022801"/>
    </source>
</evidence>
<protein>
    <recommendedName>
        <fullName evidence="6">Very short patch repair endonuclease</fullName>
        <ecNumber evidence="6">3.1.-.-</ecNumber>
    </recommendedName>
</protein>
<comment type="function">
    <text evidence="6">May nick specific sequences that contain T:G mispairs resulting from m5C-deamination.</text>
</comment>
<dbReference type="EMBL" id="QUSG01000001">
    <property type="protein sequence ID" value="KAA3531860.1"/>
    <property type="molecule type" value="Genomic_DNA"/>
</dbReference>
<dbReference type="InterPro" id="IPR011335">
    <property type="entry name" value="Restrct_endonuc-II-like"/>
</dbReference>
<dbReference type="GeneID" id="60681707"/>
<dbReference type="OrthoDB" id="9801520at2"/>
<organism evidence="7 8">
    <name type="scientific">Agrobacterium vitis</name>
    <name type="common">Rhizobium vitis</name>
    <dbReference type="NCBI Taxonomy" id="373"/>
    <lineage>
        <taxon>Bacteria</taxon>
        <taxon>Pseudomonadati</taxon>
        <taxon>Pseudomonadota</taxon>
        <taxon>Alphaproteobacteria</taxon>
        <taxon>Hyphomicrobiales</taxon>
        <taxon>Rhizobiaceae</taxon>
        <taxon>Rhizobium/Agrobacterium group</taxon>
        <taxon>Agrobacterium</taxon>
    </lineage>
</organism>
<keyword evidence="2 6" id="KW-0255">Endonuclease</keyword>
<evidence type="ECO:0000256" key="1">
    <source>
        <dbReference type="ARBA" id="ARBA00022722"/>
    </source>
</evidence>
<comment type="similarity">
    <text evidence="6">Belongs to the vsr family.</text>
</comment>
<evidence type="ECO:0000256" key="2">
    <source>
        <dbReference type="ARBA" id="ARBA00022759"/>
    </source>
</evidence>
<accession>A0A368NXB8</accession>
<name>A0A368NXB8_AGRVI</name>
<dbReference type="Gene3D" id="3.40.960.10">
    <property type="entry name" value="VSR Endonuclease"/>
    <property type="match status" value="1"/>
</dbReference>
<evidence type="ECO:0000256" key="5">
    <source>
        <dbReference type="ARBA" id="ARBA00023204"/>
    </source>
</evidence>
<dbReference type="CDD" id="cd00221">
    <property type="entry name" value="Vsr"/>
    <property type="match status" value="1"/>
</dbReference>
<evidence type="ECO:0000256" key="6">
    <source>
        <dbReference type="PIRNR" id="PIRNR018267"/>
    </source>
</evidence>
<dbReference type="GO" id="GO:0004519">
    <property type="term" value="F:endonuclease activity"/>
    <property type="evidence" value="ECO:0007669"/>
    <property type="project" value="UniProtKB-KW"/>
</dbReference>
<dbReference type="GO" id="GO:0006298">
    <property type="term" value="P:mismatch repair"/>
    <property type="evidence" value="ECO:0007669"/>
    <property type="project" value="UniProtKB-UniRule"/>
</dbReference>
<evidence type="ECO:0000256" key="3">
    <source>
        <dbReference type="ARBA" id="ARBA00022763"/>
    </source>
</evidence>
<evidence type="ECO:0000313" key="7">
    <source>
        <dbReference type="EMBL" id="KAA3531860.1"/>
    </source>
</evidence>
<dbReference type="SUPFAM" id="SSF52980">
    <property type="entry name" value="Restriction endonuclease-like"/>
    <property type="match status" value="1"/>
</dbReference>
<dbReference type="PIRSF" id="PIRSF018267">
    <property type="entry name" value="VSR_endonuc"/>
    <property type="match status" value="1"/>
</dbReference>
<comment type="caution">
    <text evidence="7">The sequence shown here is derived from an EMBL/GenBank/DDBJ whole genome shotgun (WGS) entry which is preliminary data.</text>
</comment>
<keyword evidence="5 6" id="KW-0234">DNA repair</keyword>
<evidence type="ECO:0000313" key="8">
    <source>
        <dbReference type="Proteomes" id="UP000436911"/>
    </source>
</evidence>
<proteinExistence type="inferred from homology"/>
<dbReference type="InterPro" id="IPR004603">
    <property type="entry name" value="DNA_mismatch_endonuc_vsr"/>
</dbReference>
<sequence length="150" mass="17184">MADKISRDARSANMAKIRSTNTKPEIAVRRMLHAAGYRFRVHRKDLPGKPDIVFPSRMAIVQVHGCFWHRHPDPDCKDAAMPKSRLEYWVPKLARNVERDTESTEALEALGWRVMVVWDCETRRPAEVLERLQEFLGPSGPATSEHPPTT</sequence>
<keyword evidence="1 6" id="KW-0540">Nuclease</keyword>
<gene>
    <name evidence="7" type="primary">vsr</name>
    <name evidence="7" type="ORF">DXT89_00255</name>
</gene>
<dbReference type="NCBIfam" id="TIGR00632">
    <property type="entry name" value="vsr"/>
    <property type="match status" value="1"/>
</dbReference>
<dbReference type="Proteomes" id="UP000436911">
    <property type="component" value="Unassembled WGS sequence"/>
</dbReference>
<keyword evidence="3 6" id="KW-0227">DNA damage</keyword>
<dbReference type="RefSeq" id="WP_060719190.1">
    <property type="nucleotide sequence ID" value="NZ_CP055265.1"/>
</dbReference>
<dbReference type="GO" id="GO:0016787">
    <property type="term" value="F:hydrolase activity"/>
    <property type="evidence" value="ECO:0007669"/>
    <property type="project" value="UniProtKB-KW"/>
</dbReference>
<dbReference type="REBASE" id="284492">
    <property type="entry name" value="V.Avi3554ORF8410P"/>
</dbReference>
<reference evidence="7 8" key="1">
    <citation type="submission" date="2018-08" db="EMBL/GenBank/DDBJ databases">
        <title>Genome sequencing of Agrobacterium vitis strain ICMP 10754.</title>
        <authorList>
            <person name="Visnovsky S.B."/>
            <person name="Pitman A.R."/>
        </authorList>
    </citation>
    <scope>NUCLEOTIDE SEQUENCE [LARGE SCALE GENOMIC DNA]</scope>
    <source>
        <strain evidence="7 8">ICMP 10754</strain>
    </source>
</reference>